<dbReference type="InterPro" id="IPR019587">
    <property type="entry name" value="Polyketide_cyclase/dehydratase"/>
</dbReference>
<dbReference type="CDD" id="cd07818">
    <property type="entry name" value="SRPBCC_1"/>
    <property type="match status" value="1"/>
</dbReference>
<evidence type="ECO:0000313" key="2">
    <source>
        <dbReference type="EMBL" id="MBW2938077.1"/>
    </source>
</evidence>
<dbReference type="Pfam" id="PF10604">
    <property type="entry name" value="Polyketide_cyc2"/>
    <property type="match status" value="1"/>
</dbReference>
<sequence length="176" mass="20184">MYIAIYIIAAIVVLFILLAAIAPKKYESSRSIVINRPIGEVFQYLKYVKNQDYWSPWKERDPNMKQTFTGQDGTVGFISAWESDHKQVGSGEQEIVNIVENEKIETELRFLKPWKSVSQGYIKVADEGNNKTKVVWGFYGDAKLPMSIFMLFMNMDKAVGKDFEEGLAKLKTILEK</sequence>
<proteinExistence type="predicted"/>
<name>A0A9X1FPK1_9FLAO</name>
<keyword evidence="3" id="KW-1185">Reference proteome</keyword>
<dbReference type="AlphaFoldDB" id="A0A9X1FPK1"/>
<evidence type="ECO:0000313" key="3">
    <source>
        <dbReference type="Proteomes" id="UP001138686"/>
    </source>
</evidence>
<accession>A0A9X1FPK1</accession>
<feature type="transmembrane region" description="Helical" evidence="1">
    <location>
        <begin position="6"/>
        <end position="22"/>
    </location>
</feature>
<keyword evidence="1" id="KW-1133">Transmembrane helix</keyword>
<dbReference type="EMBL" id="JAHWDP010000003">
    <property type="protein sequence ID" value="MBW2938077.1"/>
    <property type="molecule type" value="Genomic_DNA"/>
</dbReference>
<dbReference type="RefSeq" id="WP_219052516.1">
    <property type="nucleotide sequence ID" value="NZ_JAHWDP010000003.1"/>
</dbReference>
<keyword evidence="1" id="KW-0812">Transmembrane</keyword>
<dbReference type="Proteomes" id="UP001138686">
    <property type="component" value="Unassembled WGS sequence"/>
</dbReference>
<gene>
    <name evidence="2" type="ORF">KXJ69_08160</name>
</gene>
<evidence type="ECO:0000256" key="1">
    <source>
        <dbReference type="SAM" id="Phobius"/>
    </source>
</evidence>
<keyword evidence="1" id="KW-0472">Membrane</keyword>
<comment type="caution">
    <text evidence="2">The sequence shown here is derived from an EMBL/GenBank/DDBJ whole genome shotgun (WGS) entry which is preliminary data.</text>
</comment>
<organism evidence="2 3">
    <name type="scientific">Halomarinibacterium sedimenti</name>
    <dbReference type="NCBI Taxonomy" id="2857106"/>
    <lineage>
        <taxon>Bacteria</taxon>
        <taxon>Pseudomonadati</taxon>
        <taxon>Bacteroidota</taxon>
        <taxon>Flavobacteriia</taxon>
        <taxon>Flavobacteriales</taxon>
        <taxon>Flavobacteriaceae</taxon>
        <taxon>Halomarinibacterium</taxon>
    </lineage>
</organism>
<protein>
    <submittedName>
        <fullName evidence="2">SRPBCC family protein</fullName>
    </submittedName>
</protein>
<reference evidence="2" key="1">
    <citation type="submission" date="2021-07" db="EMBL/GenBank/DDBJ databases">
        <title>Aureisphaera sp. CAU 1614 isolated from sea sediment.</title>
        <authorList>
            <person name="Kim W."/>
        </authorList>
    </citation>
    <scope>NUCLEOTIDE SEQUENCE</scope>
    <source>
        <strain evidence="2">CAU 1614</strain>
    </source>
</reference>